<reference evidence="10" key="1">
    <citation type="submission" date="2021-01" db="EMBL/GenBank/DDBJ databases">
        <authorList>
            <person name="Corre E."/>
            <person name="Pelletier E."/>
            <person name="Niang G."/>
            <person name="Scheremetjew M."/>
            <person name="Finn R."/>
            <person name="Kale V."/>
            <person name="Holt S."/>
            <person name="Cochrane G."/>
            <person name="Meng A."/>
            <person name="Brown T."/>
            <person name="Cohen L."/>
        </authorList>
    </citation>
    <scope>NUCLEOTIDE SEQUENCE</scope>
    <source>
        <strain evidence="10">RCC2335</strain>
    </source>
</reference>
<dbReference type="InterPro" id="IPR000184">
    <property type="entry name" value="Bac_surfAg_D15"/>
</dbReference>
<evidence type="ECO:0000256" key="8">
    <source>
        <dbReference type="SAM" id="MobiDB-lite"/>
    </source>
</evidence>
<evidence type="ECO:0000256" key="1">
    <source>
        <dbReference type="ARBA" id="ARBA00004374"/>
    </source>
</evidence>
<evidence type="ECO:0000256" key="7">
    <source>
        <dbReference type="ARBA" id="ARBA00024013"/>
    </source>
</evidence>
<dbReference type="PANTHER" id="PTHR12815">
    <property type="entry name" value="SORTING AND ASSEMBLY MACHINERY SAMM50 PROTEIN FAMILY MEMBER"/>
    <property type="match status" value="1"/>
</dbReference>
<accession>A0A7S2X4P5</accession>
<dbReference type="GO" id="GO:0009707">
    <property type="term" value="C:chloroplast outer membrane"/>
    <property type="evidence" value="ECO:0007669"/>
    <property type="project" value="UniProtKB-SubCell"/>
</dbReference>
<keyword evidence="5" id="KW-1002">Plastid outer membrane</keyword>
<dbReference type="Gene3D" id="3.10.20.310">
    <property type="entry name" value="membrane protein fhac"/>
    <property type="match status" value="1"/>
</dbReference>
<organism evidence="10">
    <name type="scientific">Chloropicon roscoffensis</name>
    <dbReference type="NCBI Taxonomy" id="1461544"/>
    <lineage>
        <taxon>Eukaryota</taxon>
        <taxon>Viridiplantae</taxon>
        <taxon>Chlorophyta</taxon>
        <taxon>Chloropicophyceae</taxon>
        <taxon>Chloropicales</taxon>
        <taxon>Chloropicaceae</taxon>
        <taxon>Chloropicon</taxon>
    </lineage>
</organism>
<name>A0A7S2X4P5_9CHLO</name>
<feature type="region of interest" description="Disordered" evidence="8">
    <location>
        <begin position="375"/>
        <end position="400"/>
    </location>
</feature>
<evidence type="ECO:0000256" key="5">
    <source>
        <dbReference type="ARBA" id="ARBA00022805"/>
    </source>
</evidence>
<keyword evidence="4" id="KW-0812">Transmembrane</keyword>
<proteinExistence type="inferred from homology"/>
<evidence type="ECO:0000313" key="10">
    <source>
        <dbReference type="EMBL" id="CAD9722876.1"/>
    </source>
</evidence>
<evidence type="ECO:0000259" key="9">
    <source>
        <dbReference type="PROSITE" id="PS51779"/>
    </source>
</evidence>
<comment type="subcellular location">
    <subcellularLocation>
        <location evidence="1">Mitochondrion outer membrane</location>
        <topology evidence="1">Multi-pass membrane protein</topology>
    </subcellularLocation>
    <subcellularLocation>
        <location evidence="7">Plastid</location>
        <location evidence="7">Chloroplast outer membrane</location>
    </subcellularLocation>
</comment>
<dbReference type="PROSITE" id="PS51779">
    <property type="entry name" value="POTRA"/>
    <property type="match status" value="1"/>
</dbReference>
<feature type="region of interest" description="Disordered" evidence="8">
    <location>
        <begin position="1"/>
        <end position="29"/>
    </location>
</feature>
<protein>
    <recommendedName>
        <fullName evidence="9">POTRA domain-containing protein</fullName>
    </recommendedName>
</protein>
<dbReference type="PANTHER" id="PTHR12815:SF18">
    <property type="entry name" value="SORTING AND ASSEMBLY MACHINERY COMPONENT 50 HOMOLOG"/>
    <property type="match status" value="1"/>
</dbReference>
<keyword evidence="6" id="KW-0472">Membrane</keyword>
<sequence>MSDGGREDGMGDGGAASESGNGSPGPAEQEFDFIATMNKVKDKPCALNRIEIVGDERTKRQVIERELEVVRSAETLEDLMQSLSDAVEELNALDIFKTVDAVIDAGPDHLPNTADVTVTVEEKSGYGLHTGLYVQGSETTAEVSGSIKNFFGYAEEFDLTMSQGNAFSPKTRSGRYTLSWQDNRFLGTKSQLRAQVFRTTSSFLNFSSYSENKTGLGADWVSPGGAHKLGYELAWRELFCGRESNNASREVLQQAGHNLKSSLKHVAMADSREVAGALVSRGAAIQATTELGGIGLDPNMFRFFREEVEVVAERPVPILSGLETALELRLKAGVLLPWGKGCFDKPTYIGDRFFLGGTGDLRGFWIKGAGPTGKCRGAGDNEEADAAEVRPSTSSEGRQRDALGGDVMFSALAALNFEVPFAPALKQAGIHAHVYGNAGNCVGLPGYGRQALASCARELKEKTRASFGVGLVWSSPIGKLEANYCRVAKAFAHDKWRNGFHFGFSTSNLDFQH</sequence>
<feature type="domain" description="POTRA" evidence="9">
    <location>
        <begin position="45"/>
        <end position="123"/>
    </location>
</feature>
<dbReference type="EMBL" id="HBHM01002600">
    <property type="protein sequence ID" value="CAD9722876.1"/>
    <property type="molecule type" value="Transcribed_RNA"/>
</dbReference>
<comment type="similarity">
    <text evidence="2">Belongs to the SAM50/omp85 family.</text>
</comment>
<evidence type="ECO:0000256" key="3">
    <source>
        <dbReference type="ARBA" id="ARBA00022452"/>
    </source>
</evidence>
<dbReference type="InterPro" id="IPR034746">
    <property type="entry name" value="POTRA"/>
</dbReference>
<dbReference type="GO" id="GO:0005741">
    <property type="term" value="C:mitochondrial outer membrane"/>
    <property type="evidence" value="ECO:0007669"/>
    <property type="project" value="UniProtKB-SubCell"/>
</dbReference>
<keyword evidence="5" id="KW-0934">Plastid</keyword>
<dbReference type="Pfam" id="PF01103">
    <property type="entry name" value="Omp85"/>
    <property type="match status" value="1"/>
</dbReference>
<keyword evidence="3" id="KW-1134">Transmembrane beta strand</keyword>
<dbReference type="InterPro" id="IPR039910">
    <property type="entry name" value="D15-like"/>
</dbReference>
<evidence type="ECO:0000256" key="2">
    <source>
        <dbReference type="ARBA" id="ARBA00010913"/>
    </source>
</evidence>
<evidence type="ECO:0000256" key="6">
    <source>
        <dbReference type="ARBA" id="ARBA00023136"/>
    </source>
</evidence>
<dbReference type="Gene3D" id="2.40.160.50">
    <property type="entry name" value="membrane protein fhac: a member of the omp85/tpsb transporter family"/>
    <property type="match status" value="1"/>
</dbReference>
<evidence type="ECO:0000256" key="4">
    <source>
        <dbReference type="ARBA" id="ARBA00022692"/>
    </source>
</evidence>
<gene>
    <name evidence="10" type="ORF">CROS1312_LOCUS2052</name>
</gene>
<dbReference type="AlphaFoldDB" id="A0A7S2X4P5"/>